<evidence type="ECO:0000259" key="5">
    <source>
        <dbReference type="PROSITE" id="PS50222"/>
    </source>
</evidence>
<dbReference type="KEGG" id="ppso:QPJ95_01175"/>
<sequence length="166" mass="17592">MKKAAFIAVIVGTASIIAAGSVLAKGGPDGPGGPGMRMSFEEIDTDGNGEISQAEMDAMKGARFAKTDTNGDGVVSLEELTAQGVKNVAARAEKMLKMRDANGDGVLSQEELSKPRRAGQMFDRFDADGNGSISKEEFEEAGKHMRQRGKGHHRPGQQPDAETEQN</sequence>
<dbReference type="EMBL" id="CP127247">
    <property type="protein sequence ID" value="WIY25591.1"/>
    <property type="molecule type" value="Genomic_DNA"/>
</dbReference>
<feature type="domain" description="EF-hand" evidence="5">
    <location>
        <begin position="113"/>
        <end position="148"/>
    </location>
</feature>
<dbReference type="PROSITE" id="PS50222">
    <property type="entry name" value="EF_HAND_2"/>
    <property type="match status" value="1"/>
</dbReference>
<keyword evidence="1" id="KW-0479">Metal-binding</keyword>
<dbReference type="InterPro" id="IPR018247">
    <property type="entry name" value="EF_Hand_1_Ca_BS"/>
</dbReference>
<feature type="compositionally biased region" description="Basic and acidic residues" evidence="3">
    <location>
        <begin position="134"/>
        <end position="143"/>
    </location>
</feature>
<evidence type="ECO:0000256" key="2">
    <source>
        <dbReference type="ARBA" id="ARBA00022737"/>
    </source>
</evidence>
<keyword evidence="4" id="KW-0732">Signal</keyword>
<accession>A0A9Y2P1H1</accession>
<feature type="signal peptide" evidence="4">
    <location>
        <begin position="1"/>
        <end position="24"/>
    </location>
</feature>
<dbReference type="InterPro" id="IPR011992">
    <property type="entry name" value="EF-hand-dom_pair"/>
</dbReference>
<reference evidence="6 7" key="1">
    <citation type="submission" date="2023-06" db="EMBL/GenBank/DDBJ databases">
        <title>Parasedimentitalea psychrophila sp. nov., a psychrophilic bacterium isolated from deep-sea sediment.</title>
        <authorList>
            <person name="Li A."/>
        </authorList>
    </citation>
    <scope>NUCLEOTIDE SEQUENCE [LARGE SCALE GENOMIC DNA]</scope>
    <source>
        <strain evidence="6 7">QS115</strain>
    </source>
</reference>
<dbReference type="PROSITE" id="PS00018">
    <property type="entry name" value="EF_HAND_1"/>
    <property type="match status" value="2"/>
</dbReference>
<evidence type="ECO:0000313" key="6">
    <source>
        <dbReference type="EMBL" id="WIY25591.1"/>
    </source>
</evidence>
<gene>
    <name evidence="6" type="ORF">QPJ95_01175</name>
</gene>
<dbReference type="RefSeq" id="WP_270918779.1">
    <property type="nucleotide sequence ID" value="NZ_CP127247.1"/>
</dbReference>
<dbReference type="PANTHER" id="PTHR10891">
    <property type="entry name" value="EF-HAND CALCIUM-BINDING DOMAIN CONTAINING PROTEIN"/>
    <property type="match status" value="1"/>
</dbReference>
<evidence type="ECO:0000313" key="7">
    <source>
        <dbReference type="Proteomes" id="UP001238334"/>
    </source>
</evidence>
<dbReference type="InterPro" id="IPR002048">
    <property type="entry name" value="EF_hand_dom"/>
</dbReference>
<dbReference type="Pfam" id="PF00036">
    <property type="entry name" value="EF-hand_1"/>
    <property type="match status" value="1"/>
</dbReference>
<evidence type="ECO:0000256" key="1">
    <source>
        <dbReference type="ARBA" id="ARBA00022723"/>
    </source>
</evidence>
<keyword evidence="2" id="KW-0677">Repeat</keyword>
<proteinExistence type="predicted"/>
<dbReference type="SUPFAM" id="SSF47473">
    <property type="entry name" value="EF-hand"/>
    <property type="match status" value="1"/>
</dbReference>
<feature type="chain" id="PRO_5040921640" evidence="4">
    <location>
        <begin position="25"/>
        <end position="166"/>
    </location>
</feature>
<dbReference type="Pfam" id="PF13202">
    <property type="entry name" value="EF-hand_5"/>
    <property type="match status" value="3"/>
</dbReference>
<name>A0A9Y2P1H1_9RHOB</name>
<protein>
    <submittedName>
        <fullName evidence="6">EF-hand domain-containing protein</fullName>
    </submittedName>
</protein>
<keyword evidence="7" id="KW-1185">Reference proteome</keyword>
<evidence type="ECO:0000256" key="4">
    <source>
        <dbReference type="SAM" id="SignalP"/>
    </source>
</evidence>
<dbReference type="InterPro" id="IPR039647">
    <property type="entry name" value="EF_hand_pair_protein_CML-like"/>
</dbReference>
<dbReference type="GO" id="GO:0005509">
    <property type="term" value="F:calcium ion binding"/>
    <property type="evidence" value="ECO:0007669"/>
    <property type="project" value="InterPro"/>
</dbReference>
<dbReference type="AlphaFoldDB" id="A0A9Y2P1H1"/>
<feature type="region of interest" description="Disordered" evidence="3">
    <location>
        <begin position="100"/>
        <end position="166"/>
    </location>
</feature>
<dbReference type="SMART" id="SM00054">
    <property type="entry name" value="EFh"/>
    <property type="match status" value="2"/>
</dbReference>
<organism evidence="6 7">
    <name type="scientific">Parasedimentitalea psychrophila</name>
    <dbReference type="NCBI Taxonomy" id="2997337"/>
    <lineage>
        <taxon>Bacteria</taxon>
        <taxon>Pseudomonadati</taxon>
        <taxon>Pseudomonadota</taxon>
        <taxon>Alphaproteobacteria</taxon>
        <taxon>Rhodobacterales</taxon>
        <taxon>Paracoccaceae</taxon>
        <taxon>Parasedimentitalea</taxon>
    </lineage>
</organism>
<dbReference type="Proteomes" id="UP001238334">
    <property type="component" value="Chromosome"/>
</dbReference>
<dbReference type="Gene3D" id="1.10.238.10">
    <property type="entry name" value="EF-hand"/>
    <property type="match status" value="2"/>
</dbReference>
<evidence type="ECO:0000256" key="3">
    <source>
        <dbReference type="SAM" id="MobiDB-lite"/>
    </source>
</evidence>
<feature type="compositionally biased region" description="Basic residues" evidence="3">
    <location>
        <begin position="144"/>
        <end position="155"/>
    </location>
</feature>